<organism evidence="1 2">
    <name type="scientific">Heterorhabditis bacteriophora</name>
    <name type="common">Entomopathogenic nematode worm</name>
    <dbReference type="NCBI Taxonomy" id="37862"/>
    <lineage>
        <taxon>Eukaryota</taxon>
        <taxon>Metazoa</taxon>
        <taxon>Ecdysozoa</taxon>
        <taxon>Nematoda</taxon>
        <taxon>Chromadorea</taxon>
        <taxon>Rhabditida</taxon>
        <taxon>Rhabditina</taxon>
        <taxon>Rhabditomorpha</taxon>
        <taxon>Strongyloidea</taxon>
        <taxon>Heterorhabditidae</taxon>
        <taxon>Heterorhabditis</taxon>
    </lineage>
</organism>
<evidence type="ECO:0000313" key="2">
    <source>
        <dbReference type="WBParaSite" id="Hba_12735"/>
    </source>
</evidence>
<name>A0A1I7X5J3_HETBA</name>
<dbReference type="AlphaFoldDB" id="A0A1I7X5J3"/>
<reference evidence="2" key="1">
    <citation type="submission" date="2016-11" db="UniProtKB">
        <authorList>
            <consortium name="WormBaseParasite"/>
        </authorList>
    </citation>
    <scope>IDENTIFICATION</scope>
</reference>
<dbReference type="Proteomes" id="UP000095283">
    <property type="component" value="Unplaced"/>
</dbReference>
<accession>A0A1I7X5J3</accession>
<keyword evidence="1" id="KW-1185">Reference proteome</keyword>
<protein>
    <submittedName>
        <fullName evidence="2">Uncharacterized protein</fullName>
    </submittedName>
</protein>
<sequence>MHMGFAKIQVTIQELKSLLLIIFQ</sequence>
<dbReference type="WBParaSite" id="Hba_12735">
    <property type="protein sequence ID" value="Hba_12735"/>
    <property type="gene ID" value="Hba_12735"/>
</dbReference>
<evidence type="ECO:0000313" key="1">
    <source>
        <dbReference type="Proteomes" id="UP000095283"/>
    </source>
</evidence>
<proteinExistence type="predicted"/>